<dbReference type="AlphaFoldDB" id="A0A934PWJ6"/>
<dbReference type="SUPFAM" id="SSF109854">
    <property type="entry name" value="DinB/YfiT-like putative metalloenzymes"/>
    <property type="match status" value="1"/>
</dbReference>
<sequence>MINKPQPEEYPEYAAPYVSLVLPDNVLDLLTDLQESSYIFFSNLSDQQAGYAYEENKWTVKQVLGHMIDTERVFGYRAFCFSRERTELPEFDQDVYVENAHFNTQTIQSLAEEFKAVRASNLYMFRDLKSDQYLNSGIVNNYKVSVRALIYMIAGHELYHLKLLKERYLL</sequence>
<name>A0A934PWJ6_9SPHI</name>
<reference evidence="2" key="1">
    <citation type="submission" date="2020-12" db="EMBL/GenBank/DDBJ databases">
        <title>Bacterial novel species Mucilaginibacter sp. SD-g isolated from soil.</title>
        <authorList>
            <person name="Jung H.-Y."/>
        </authorList>
    </citation>
    <scope>NUCLEOTIDE SEQUENCE</scope>
    <source>
        <strain evidence="2">SD-g</strain>
    </source>
</reference>
<dbReference type="RefSeq" id="WP_200066847.1">
    <property type="nucleotide sequence ID" value="NZ_JAEHFW010000002.1"/>
</dbReference>
<feature type="domain" description="DinB-like" evidence="1">
    <location>
        <begin position="39"/>
        <end position="162"/>
    </location>
</feature>
<evidence type="ECO:0000259" key="1">
    <source>
        <dbReference type="Pfam" id="PF12867"/>
    </source>
</evidence>
<keyword evidence="3" id="KW-1185">Reference proteome</keyword>
<accession>A0A934PWJ6</accession>
<dbReference type="InterPro" id="IPR034660">
    <property type="entry name" value="DinB/YfiT-like"/>
</dbReference>
<protein>
    <submittedName>
        <fullName evidence="2">DinB family protein</fullName>
    </submittedName>
</protein>
<evidence type="ECO:0000313" key="3">
    <source>
        <dbReference type="Proteomes" id="UP000613193"/>
    </source>
</evidence>
<comment type="caution">
    <text evidence="2">The sequence shown here is derived from an EMBL/GenBank/DDBJ whole genome shotgun (WGS) entry which is preliminary data.</text>
</comment>
<dbReference type="EMBL" id="JAEHFW010000002">
    <property type="protein sequence ID" value="MBK0380323.1"/>
    <property type="molecule type" value="Genomic_DNA"/>
</dbReference>
<proteinExistence type="predicted"/>
<dbReference type="InterPro" id="IPR024775">
    <property type="entry name" value="DinB-like"/>
</dbReference>
<dbReference type="Gene3D" id="1.20.120.450">
    <property type="entry name" value="dinb family like domain"/>
    <property type="match status" value="1"/>
</dbReference>
<dbReference type="Pfam" id="PF12867">
    <property type="entry name" value="DinB_2"/>
    <property type="match status" value="1"/>
</dbReference>
<evidence type="ECO:0000313" key="2">
    <source>
        <dbReference type="EMBL" id="MBK0380323.1"/>
    </source>
</evidence>
<dbReference type="Proteomes" id="UP000613193">
    <property type="component" value="Unassembled WGS sequence"/>
</dbReference>
<gene>
    <name evidence="2" type="ORF">I5M19_13445</name>
</gene>
<organism evidence="2 3">
    <name type="scientific">Mucilaginibacter segetis</name>
    <dbReference type="NCBI Taxonomy" id="2793071"/>
    <lineage>
        <taxon>Bacteria</taxon>
        <taxon>Pseudomonadati</taxon>
        <taxon>Bacteroidota</taxon>
        <taxon>Sphingobacteriia</taxon>
        <taxon>Sphingobacteriales</taxon>
        <taxon>Sphingobacteriaceae</taxon>
        <taxon>Mucilaginibacter</taxon>
    </lineage>
</organism>